<dbReference type="NCBIfam" id="TIGR01352">
    <property type="entry name" value="tonB_Cterm"/>
    <property type="match status" value="1"/>
</dbReference>
<accession>A0A081BA45</accession>
<dbReference type="GO" id="GO:0098797">
    <property type="term" value="C:plasma membrane protein complex"/>
    <property type="evidence" value="ECO:0007669"/>
    <property type="project" value="TreeGrafter"/>
</dbReference>
<evidence type="ECO:0000256" key="10">
    <source>
        <dbReference type="SAM" id="MobiDB-lite"/>
    </source>
</evidence>
<dbReference type="Gene3D" id="3.30.1150.10">
    <property type="match status" value="1"/>
</dbReference>
<dbReference type="PANTHER" id="PTHR33446:SF2">
    <property type="entry name" value="PROTEIN TONB"/>
    <property type="match status" value="1"/>
</dbReference>
<evidence type="ECO:0000313" key="14">
    <source>
        <dbReference type="Proteomes" id="UP000028702"/>
    </source>
</evidence>
<dbReference type="STRING" id="1333998.M2A_1412"/>
<evidence type="ECO:0000313" key="13">
    <source>
        <dbReference type="EMBL" id="GAK44913.1"/>
    </source>
</evidence>
<keyword evidence="14" id="KW-1185">Reference proteome</keyword>
<sequence length="239" mass="25478">MDAEAPGTIWKAMGIAAMLHVIGYALFLWSPYGEVPEPAGSAGIQLSLADLSAPPAPETALPPEPDIEPVPEEVAEPEPEEPVEEEVVEDVPPPTPDIPLRKAESRPPKPEAQPKPAAPVQKAGGPQGQAAEQSAPSPFLGNADAQASYIARLQAWLARHKRYPRTARRRGVEGDAVLRFVVDQAGAVRSFGLDKGTGSGLLDREVREMLERASPLPPVPADFGAETVEVVITVRFNLD</sequence>
<keyword evidence="5" id="KW-0997">Cell inner membrane</keyword>
<evidence type="ECO:0000256" key="6">
    <source>
        <dbReference type="ARBA" id="ARBA00022692"/>
    </source>
</evidence>
<dbReference type="Pfam" id="PF03544">
    <property type="entry name" value="TonB_C"/>
    <property type="match status" value="1"/>
</dbReference>
<gene>
    <name evidence="13" type="ORF">M2A_1412</name>
</gene>
<keyword evidence="6 11" id="KW-0812">Transmembrane</keyword>
<dbReference type="InterPro" id="IPR037682">
    <property type="entry name" value="TonB_C"/>
</dbReference>
<dbReference type="GO" id="GO:0055085">
    <property type="term" value="P:transmembrane transport"/>
    <property type="evidence" value="ECO:0007669"/>
    <property type="project" value="InterPro"/>
</dbReference>
<evidence type="ECO:0000256" key="9">
    <source>
        <dbReference type="ARBA" id="ARBA00023136"/>
    </source>
</evidence>
<feature type="domain" description="TonB C-terminal" evidence="12">
    <location>
        <begin position="148"/>
        <end position="239"/>
    </location>
</feature>
<dbReference type="EMBL" id="BBIO01000006">
    <property type="protein sequence ID" value="GAK44913.1"/>
    <property type="molecule type" value="Genomic_DNA"/>
</dbReference>
<evidence type="ECO:0000256" key="8">
    <source>
        <dbReference type="ARBA" id="ARBA00022989"/>
    </source>
</evidence>
<dbReference type="Proteomes" id="UP000028702">
    <property type="component" value="Unassembled WGS sequence"/>
</dbReference>
<feature type="compositionally biased region" description="Acidic residues" evidence="10">
    <location>
        <begin position="65"/>
        <end position="89"/>
    </location>
</feature>
<feature type="compositionally biased region" description="Low complexity" evidence="10">
    <location>
        <begin position="118"/>
        <end position="138"/>
    </location>
</feature>
<evidence type="ECO:0000256" key="5">
    <source>
        <dbReference type="ARBA" id="ARBA00022519"/>
    </source>
</evidence>
<evidence type="ECO:0000256" key="2">
    <source>
        <dbReference type="ARBA" id="ARBA00006555"/>
    </source>
</evidence>
<dbReference type="GO" id="GO:0031992">
    <property type="term" value="F:energy transducer activity"/>
    <property type="evidence" value="ECO:0007669"/>
    <property type="project" value="TreeGrafter"/>
</dbReference>
<feature type="region of interest" description="Disordered" evidence="10">
    <location>
        <begin position="53"/>
        <end position="140"/>
    </location>
</feature>
<reference evidence="13 14" key="1">
    <citation type="submission" date="2014-07" db="EMBL/GenBank/DDBJ databases">
        <title>Tepidicaulis marinum gen. nov., sp. nov., a novel marine bacterium denitrifying nitrate to nitrous oxide strictly under microaerobic conditions.</title>
        <authorList>
            <person name="Takeuchi M."/>
            <person name="Yamagishi T."/>
            <person name="Kamagata Y."/>
            <person name="Oshima K."/>
            <person name="Hattori M."/>
            <person name="Katayama T."/>
            <person name="Hanada S."/>
            <person name="Tamaki H."/>
            <person name="Marumo K."/>
            <person name="Maeda H."/>
            <person name="Nedachi M."/>
            <person name="Iwasaki W."/>
            <person name="Suwa Y."/>
            <person name="Sakata S."/>
        </authorList>
    </citation>
    <scope>NUCLEOTIDE SEQUENCE [LARGE SCALE GENOMIC DNA]</scope>
    <source>
        <strain evidence="13 14">MA2</strain>
    </source>
</reference>
<keyword evidence="7" id="KW-0653">Protein transport</keyword>
<dbReference type="GO" id="GO:0015031">
    <property type="term" value="P:protein transport"/>
    <property type="evidence" value="ECO:0007669"/>
    <property type="project" value="UniProtKB-KW"/>
</dbReference>
<dbReference type="SUPFAM" id="SSF74653">
    <property type="entry name" value="TolA/TonB C-terminal domain"/>
    <property type="match status" value="1"/>
</dbReference>
<evidence type="ECO:0000256" key="7">
    <source>
        <dbReference type="ARBA" id="ARBA00022927"/>
    </source>
</evidence>
<dbReference type="AlphaFoldDB" id="A0A081BA45"/>
<feature type="transmembrane region" description="Helical" evidence="11">
    <location>
        <begin position="12"/>
        <end position="32"/>
    </location>
</feature>
<keyword evidence="8 11" id="KW-1133">Transmembrane helix</keyword>
<evidence type="ECO:0000256" key="3">
    <source>
        <dbReference type="ARBA" id="ARBA00022448"/>
    </source>
</evidence>
<feature type="compositionally biased region" description="Pro residues" evidence="10">
    <location>
        <begin position="54"/>
        <end position="64"/>
    </location>
</feature>
<dbReference type="PROSITE" id="PS52015">
    <property type="entry name" value="TONB_CTD"/>
    <property type="match status" value="1"/>
</dbReference>
<dbReference type="PANTHER" id="PTHR33446">
    <property type="entry name" value="PROTEIN TONB-RELATED"/>
    <property type="match status" value="1"/>
</dbReference>
<keyword evidence="4" id="KW-1003">Cell membrane</keyword>
<dbReference type="InterPro" id="IPR006260">
    <property type="entry name" value="TonB/TolA_C"/>
</dbReference>
<organism evidence="13 14">
    <name type="scientific">Tepidicaulis marinus</name>
    <dbReference type="NCBI Taxonomy" id="1333998"/>
    <lineage>
        <taxon>Bacteria</taxon>
        <taxon>Pseudomonadati</taxon>
        <taxon>Pseudomonadota</taxon>
        <taxon>Alphaproteobacteria</taxon>
        <taxon>Hyphomicrobiales</taxon>
        <taxon>Parvibaculaceae</taxon>
        <taxon>Tepidicaulis</taxon>
    </lineage>
</organism>
<feature type="compositionally biased region" description="Basic and acidic residues" evidence="10">
    <location>
        <begin position="99"/>
        <end position="109"/>
    </location>
</feature>
<keyword evidence="3" id="KW-0813">Transport</keyword>
<keyword evidence="9 11" id="KW-0472">Membrane</keyword>
<evidence type="ECO:0000256" key="1">
    <source>
        <dbReference type="ARBA" id="ARBA00004383"/>
    </source>
</evidence>
<dbReference type="RefSeq" id="WP_052379276.1">
    <property type="nucleotide sequence ID" value="NZ_BBIO01000006.1"/>
</dbReference>
<dbReference type="InterPro" id="IPR051045">
    <property type="entry name" value="TonB-dependent_transducer"/>
</dbReference>
<name>A0A081BA45_9HYPH</name>
<dbReference type="eggNOG" id="COG0810">
    <property type="taxonomic scope" value="Bacteria"/>
</dbReference>
<comment type="subcellular location">
    <subcellularLocation>
        <location evidence="1">Cell inner membrane</location>
        <topology evidence="1">Single-pass membrane protein</topology>
        <orientation evidence="1">Periplasmic side</orientation>
    </subcellularLocation>
</comment>
<evidence type="ECO:0000259" key="12">
    <source>
        <dbReference type="PROSITE" id="PS52015"/>
    </source>
</evidence>
<evidence type="ECO:0000256" key="11">
    <source>
        <dbReference type="SAM" id="Phobius"/>
    </source>
</evidence>
<evidence type="ECO:0000256" key="4">
    <source>
        <dbReference type="ARBA" id="ARBA00022475"/>
    </source>
</evidence>
<comment type="caution">
    <text evidence="13">The sequence shown here is derived from an EMBL/GenBank/DDBJ whole genome shotgun (WGS) entry which is preliminary data.</text>
</comment>
<protein>
    <submittedName>
        <fullName evidence="13">TonB family protein</fullName>
    </submittedName>
</protein>
<comment type="similarity">
    <text evidence="2">Belongs to the TonB family.</text>
</comment>
<proteinExistence type="inferred from homology"/>